<dbReference type="RefSeq" id="WP_012461745.1">
    <property type="nucleotide sequence ID" value="NC_010793.1"/>
</dbReference>
<evidence type="ECO:0000313" key="3">
    <source>
        <dbReference type="Proteomes" id="UP000001033"/>
    </source>
</evidence>
<dbReference type="AlphaFoldDB" id="B3CTI3"/>
<dbReference type="KEGG" id="ott:OTT_1222"/>
<proteinExistence type="predicted"/>
<dbReference type="Proteomes" id="UP000001033">
    <property type="component" value="Chromosome"/>
</dbReference>
<gene>
    <name evidence="2" type="ordered locus">OTT_1222</name>
</gene>
<feature type="region of interest" description="Disordered" evidence="1">
    <location>
        <begin position="652"/>
        <end position="684"/>
    </location>
</feature>
<protein>
    <submittedName>
        <fullName evidence="2">Repeat-containing protein F</fullName>
    </submittedName>
</protein>
<evidence type="ECO:0000313" key="2">
    <source>
        <dbReference type="EMBL" id="BAG40680.1"/>
    </source>
</evidence>
<dbReference type="HOGENOM" id="CLU_027709_0_0_5"/>
<sequence>MPSREKDNLYTFNQYLDNKDNLGTKSLEAHPRSKKFLSKIFQYSEELIYSNENLDKFVCDLDLDNLEKLLYPARIIEPLNITSMICYTYCRIKLDVLGDTLAELISNINILKNLYDLNIPFSTISGISNKLSRNGHKVQVFLKNTLQRCKLKMEKWPGNTYEEICKRRAYVLNFLKELKTKSYDINSVNDDIDNNITNQNPFDIYITNNNKLENHSCSMKLFLSEILQKNRLRNYSNKNLDKFVCDLDLDQLEKLLQPARIIEATNITSMVYSYGRIGLDVLRDTLTELTSNINILKNLYDLNIPFSTISGKLIRMEFSAPGFLARIFEKIDKMKKAHKNDEEFLRSFEEFERQLHCIRSKCKKDHRDFLNSVLEKYSDSEDDIETNRDEISTHSDSQELTANISNSVLTTGEILKRALDIDDDDNIKEIVLKLNNAIANQSENQSQMTDKYLENDREDILYQAMKAIDGTTSSSSNSICITSYQIMPSVEEVAQQPMKDDIENSSDEINTHSDSQKLDISDFELEAIYHMDEMILLNSKSDYANQSQPIENYIDLYLEDCDLAKNSDEINTHSDSQKLAANISNSELTTDEIFNRMLDIDDDDDIKEIVLKLNNYIANQSKNQSQQIESYQENNIENLQIIREVYTEPATPLGKKRKSDYETDEYSDTRKRQCNNPELNGDHGTEVALNEQDSINVDCSTFGTISHLAGEIDLQH</sequence>
<name>B3CTI3_ORITI</name>
<accession>B3CTI3</accession>
<reference evidence="3" key="1">
    <citation type="journal article" date="2008" name="DNA Res.">
        <title>The whole-genome sequencing of the obligate intracellular bacterium Orientia tsutsugamushi revealed massive gene amplification during reductive genome evolution.</title>
        <authorList>
            <person name="Nakayama K."/>
            <person name="Yamashita A."/>
            <person name="Kurokawa K."/>
            <person name="Morimoto T."/>
            <person name="Ogawa M."/>
            <person name="Fukuhara M."/>
            <person name="Urakami H."/>
            <person name="Ohnishi M."/>
            <person name="Uchiyama I."/>
            <person name="Ogura Y."/>
            <person name="Ooka T."/>
            <person name="Oshima K."/>
            <person name="Tamura A."/>
            <person name="Hattori M."/>
            <person name="Hayashi T."/>
        </authorList>
    </citation>
    <scope>NUCLEOTIDE SEQUENCE [LARGE SCALE GENOMIC DNA]</scope>
    <source>
        <strain evidence="3">Ikeda</strain>
    </source>
</reference>
<dbReference type="EMBL" id="AP008981">
    <property type="protein sequence ID" value="BAG40680.1"/>
    <property type="molecule type" value="Genomic_DNA"/>
</dbReference>
<evidence type="ECO:0000256" key="1">
    <source>
        <dbReference type="SAM" id="MobiDB-lite"/>
    </source>
</evidence>
<organism evidence="2 3">
    <name type="scientific">Orientia tsutsugamushi (strain Ikeda)</name>
    <name type="common">Rickettsia tsutsugamushi</name>
    <dbReference type="NCBI Taxonomy" id="334380"/>
    <lineage>
        <taxon>Bacteria</taxon>
        <taxon>Pseudomonadati</taxon>
        <taxon>Pseudomonadota</taxon>
        <taxon>Alphaproteobacteria</taxon>
        <taxon>Rickettsiales</taxon>
        <taxon>Rickettsiaceae</taxon>
        <taxon>Rickettsieae</taxon>
        <taxon>Orientia</taxon>
    </lineage>
</organism>